<keyword evidence="3" id="KW-1185">Reference proteome</keyword>
<keyword evidence="1" id="KW-0732">Signal</keyword>
<evidence type="ECO:0000313" key="3">
    <source>
        <dbReference type="Proteomes" id="UP000481360"/>
    </source>
</evidence>
<feature type="chain" id="PRO_5028985029" description="Peptidase inhibitor family I36" evidence="1">
    <location>
        <begin position="25"/>
        <end position="167"/>
    </location>
</feature>
<evidence type="ECO:0008006" key="4">
    <source>
        <dbReference type="Google" id="ProtNLM"/>
    </source>
</evidence>
<reference evidence="2 3" key="1">
    <citation type="submission" date="2020-03" db="EMBL/GenBank/DDBJ databases">
        <title>Isolation and identification of active actinomycetes.</title>
        <authorList>
            <person name="Sun X."/>
        </authorList>
    </citation>
    <scope>NUCLEOTIDE SEQUENCE [LARGE SCALE GENOMIC DNA]</scope>
    <source>
        <strain evidence="2 3">NEAU-D13</strain>
    </source>
</reference>
<comment type="caution">
    <text evidence="2">The sequence shown here is derived from an EMBL/GenBank/DDBJ whole genome shotgun (WGS) entry which is preliminary data.</text>
</comment>
<proteinExistence type="predicted"/>
<protein>
    <recommendedName>
        <fullName evidence="4">Peptidase inhibitor family I36</fullName>
    </recommendedName>
</protein>
<evidence type="ECO:0000313" key="2">
    <source>
        <dbReference type="EMBL" id="NGY61894.1"/>
    </source>
</evidence>
<gene>
    <name evidence="2" type="ORF">G7043_23480</name>
</gene>
<dbReference type="Proteomes" id="UP000481360">
    <property type="component" value="Unassembled WGS sequence"/>
</dbReference>
<accession>A0A7C9VQG3</accession>
<name>A0A7C9VQG3_9PSEU</name>
<dbReference type="RefSeq" id="WP_166048793.1">
    <property type="nucleotide sequence ID" value="NZ_JAAMPJ010000006.1"/>
</dbReference>
<evidence type="ECO:0000256" key="1">
    <source>
        <dbReference type="SAM" id="SignalP"/>
    </source>
</evidence>
<dbReference type="AlphaFoldDB" id="A0A7C9VQG3"/>
<organism evidence="2 3">
    <name type="scientific">Lentzea alba</name>
    <dbReference type="NCBI Taxonomy" id="2714351"/>
    <lineage>
        <taxon>Bacteria</taxon>
        <taxon>Bacillati</taxon>
        <taxon>Actinomycetota</taxon>
        <taxon>Actinomycetes</taxon>
        <taxon>Pseudonocardiales</taxon>
        <taxon>Pseudonocardiaceae</taxon>
        <taxon>Lentzea</taxon>
    </lineage>
</organism>
<dbReference type="Gene3D" id="2.60.20.10">
    <property type="entry name" value="Crystallins"/>
    <property type="match status" value="1"/>
</dbReference>
<dbReference type="EMBL" id="JAAMPJ010000006">
    <property type="protein sequence ID" value="NGY61894.1"/>
    <property type="molecule type" value="Genomic_DNA"/>
</dbReference>
<feature type="signal peptide" evidence="1">
    <location>
        <begin position="1"/>
        <end position="24"/>
    </location>
</feature>
<sequence length="167" mass="18441">MRKIAPLGVLVGALLCSFAVPADAAAGQKYCVAVTSADKQNTVMTCDSRQNSPKLKAASASAAAAATLLMTWYDNWHYNTDNGWINWYGYAGTCDSSGYVVDLDATNFTAWRNRISSFEVHGSCGYTVAYVQDHNPNSSSNGYKGDTWYVDDEFNDRINRFRVRTFN</sequence>